<evidence type="ECO:0000256" key="3">
    <source>
        <dbReference type="PROSITE-ProRule" id="PRU00339"/>
    </source>
</evidence>
<dbReference type="EMBL" id="JAFNEN010000041">
    <property type="protein sequence ID" value="KAG8198305.1"/>
    <property type="molecule type" value="Genomic_DNA"/>
</dbReference>
<keyword evidence="2 3" id="KW-0802">TPR repeat</keyword>
<evidence type="ECO:0000256" key="4">
    <source>
        <dbReference type="PROSITE-ProRule" id="PRU00708"/>
    </source>
</evidence>
<evidence type="ECO:0000256" key="2">
    <source>
        <dbReference type="ARBA" id="ARBA00022803"/>
    </source>
</evidence>
<dbReference type="AlphaFoldDB" id="A0AAV6VQ97"/>
<dbReference type="PANTHER" id="PTHR45641">
    <property type="entry name" value="TETRATRICOPEPTIDE REPEAT PROTEIN (AFU_ORTHOLOGUE AFUA_6G03870)"/>
    <property type="match status" value="1"/>
</dbReference>
<dbReference type="Pfam" id="PF13176">
    <property type="entry name" value="TPR_7"/>
    <property type="match status" value="1"/>
</dbReference>
<name>A0AAV6VQ97_9ARAC</name>
<keyword evidence="6" id="KW-1185">Reference proteome</keyword>
<feature type="repeat" description="TPR" evidence="3">
    <location>
        <begin position="376"/>
        <end position="409"/>
    </location>
</feature>
<reference evidence="5 6" key="1">
    <citation type="journal article" date="2022" name="Nat. Ecol. Evol.">
        <title>A masculinizing supergene underlies an exaggerated male reproductive morph in a spider.</title>
        <authorList>
            <person name="Hendrickx F."/>
            <person name="De Corte Z."/>
            <person name="Sonet G."/>
            <person name="Van Belleghem S.M."/>
            <person name="Kostlbacher S."/>
            <person name="Vangestel C."/>
        </authorList>
    </citation>
    <scope>NUCLEOTIDE SEQUENCE [LARGE SCALE GENOMIC DNA]</scope>
    <source>
        <strain evidence="5">W744_W776</strain>
    </source>
</reference>
<dbReference type="PROSITE" id="PS50005">
    <property type="entry name" value="TPR"/>
    <property type="match status" value="1"/>
</dbReference>
<dbReference type="NCBIfam" id="TIGR00756">
    <property type="entry name" value="PPR"/>
    <property type="match status" value="1"/>
</dbReference>
<protein>
    <recommendedName>
        <fullName evidence="7">Kinesin light chain</fullName>
    </recommendedName>
</protein>
<comment type="caution">
    <text evidence="5">The sequence shown here is derived from an EMBL/GenBank/DDBJ whole genome shotgun (WGS) entry which is preliminary data.</text>
</comment>
<keyword evidence="1" id="KW-0677">Repeat</keyword>
<dbReference type="Pfam" id="PF13424">
    <property type="entry name" value="TPR_12"/>
    <property type="match status" value="3"/>
</dbReference>
<evidence type="ECO:0008006" key="7">
    <source>
        <dbReference type="Google" id="ProtNLM"/>
    </source>
</evidence>
<dbReference type="SUPFAM" id="SSF48452">
    <property type="entry name" value="TPR-like"/>
    <property type="match status" value="3"/>
</dbReference>
<feature type="repeat" description="PPR" evidence="4">
    <location>
        <begin position="86"/>
        <end position="120"/>
    </location>
</feature>
<proteinExistence type="predicted"/>
<dbReference type="PROSITE" id="PS51375">
    <property type="entry name" value="PPR"/>
    <property type="match status" value="1"/>
</dbReference>
<organism evidence="5 6">
    <name type="scientific">Oedothorax gibbosus</name>
    <dbReference type="NCBI Taxonomy" id="931172"/>
    <lineage>
        <taxon>Eukaryota</taxon>
        <taxon>Metazoa</taxon>
        <taxon>Ecdysozoa</taxon>
        <taxon>Arthropoda</taxon>
        <taxon>Chelicerata</taxon>
        <taxon>Arachnida</taxon>
        <taxon>Araneae</taxon>
        <taxon>Araneomorphae</taxon>
        <taxon>Entelegynae</taxon>
        <taxon>Araneoidea</taxon>
        <taxon>Linyphiidae</taxon>
        <taxon>Erigoninae</taxon>
        <taxon>Oedothorax</taxon>
    </lineage>
</organism>
<dbReference type="Gene3D" id="1.25.40.10">
    <property type="entry name" value="Tetratricopeptide repeat domain"/>
    <property type="match status" value="3"/>
</dbReference>
<gene>
    <name evidence="5" type="ORF">JTE90_021559</name>
</gene>
<evidence type="ECO:0000256" key="1">
    <source>
        <dbReference type="ARBA" id="ARBA00022737"/>
    </source>
</evidence>
<dbReference type="PANTHER" id="PTHR45641:SF19">
    <property type="entry name" value="NEPHROCYSTIN-3"/>
    <property type="match status" value="1"/>
</dbReference>
<dbReference type="InterPro" id="IPR019734">
    <property type="entry name" value="TPR_rpt"/>
</dbReference>
<evidence type="ECO:0000313" key="5">
    <source>
        <dbReference type="EMBL" id="KAG8198305.1"/>
    </source>
</evidence>
<dbReference type="InterPro" id="IPR002885">
    <property type="entry name" value="PPR_rpt"/>
</dbReference>
<dbReference type="Proteomes" id="UP000827092">
    <property type="component" value="Unassembled WGS sequence"/>
</dbReference>
<accession>A0AAV6VQ97</accession>
<dbReference type="Pfam" id="PF13432">
    <property type="entry name" value="TPR_16"/>
    <property type="match status" value="1"/>
</dbReference>
<dbReference type="InterPro" id="IPR011990">
    <property type="entry name" value="TPR-like_helical_dom_sf"/>
</dbReference>
<evidence type="ECO:0000313" key="6">
    <source>
        <dbReference type="Proteomes" id="UP000827092"/>
    </source>
</evidence>
<dbReference type="SMART" id="SM00028">
    <property type="entry name" value="TPR"/>
    <property type="match status" value="9"/>
</dbReference>
<dbReference type="Pfam" id="PF13374">
    <property type="entry name" value="TPR_10"/>
    <property type="match status" value="1"/>
</dbReference>
<sequence length="559" mass="64286">MDTEADYQRATEYVATGSYERASNVLKATYEKSLNYFGKVHEDVFKVQLLLAQIYEAQGKKDEAYNLLKELHKNQLNTFGPNREETLTTWNTMAAVLCELGRSDEALEIFQEIYAKRKPLIGEKHQDTLLTQNYMVTILAQKGQDVMPTLYEIYKTQKEMYPLDPSTFVTGWNISNELVKKGKQDEAMILLKEMFLTQRQNRRLHRGLLQTLSLMADIYSKQGKSRDALEVYRHLVKEYDKLFGENNPKSLNAESSIATLCIYNNNYKVGLKSLNIIYNKQKVLFGEESLETIVTLSRIAGTYSLMGEHNLALFFYRKVHDIEKRKHPTMADSMLTYQCIGSVLKNLGKFDEAVAIFREIYEALKTTLGSDHSRVLEIQSLIANSYFYKGDYDNALAVYSEVFDVQEQKHGDDHEETLATQSSIAGIHLKKGDYDKALEIYAVILEIQIACMGPDSKAALTTQTNIAMVYSRQKRYQEAKKQYEKIYKQMSKKHGSDHPSLLTIQSKIAYVLMDQRKYQAALNMFEELAPKMEDCFGKEHPDTKRVTHQIEVLQNLFVG</sequence>